<feature type="domain" description="ATP-grasp" evidence="2">
    <location>
        <begin position="104"/>
        <end position="293"/>
    </location>
</feature>
<dbReference type="Gene3D" id="3.30.470.20">
    <property type="entry name" value="ATP-grasp fold, B domain"/>
    <property type="match status" value="1"/>
</dbReference>
<gene>
    <name evidence="3" type="ORF">NQT62_04720</name>
</gene>
<dbReference type="PROSITE" id="PS50975">
    <property type="entry name" value="ATP_GRASP"/>
    <property type="match status" value="1"/>
</dbReference>
<dbReference type="RefSeq" id="WP_256763453.1">
    <property type="nucleotide sequence ID" value="NZ_JANIGO010000001.1"/>
</dbReference>
<dbReference type="Gene3D" id="3.40.50.20">
    <property type="match status" value="1"/>
</dbReference>
<comment type="caution">
    <text evidence="3">The sequence shown here is derived from an EMBL/GenBank/DDBJ whole genome shotgun (WGS) entry which is preliminary data.</text>
</comment>
<evidence type="ECO:0000313" key="3">
    <source>
        <dbReference type="EMBL" id="MCQ8895745.1"/>
    </source>
</evidence>
<name>A0ABT1WE20_9BURK</name>
<organism evidence="3 4">
    <name type="scientific">Limnobacter humi</name>
    <dbReference type="NCBI Taxonomy" id="1778671"/>
    <lineage>
        <taxon>Bacteria</taxon>
        <taxon>Pseudomonadati</taxon>
        <taxon>Pseudomonadota</taxon>
        <taxon>Betaproteobacteria</taxon>
        <taxon>Burkholderiales</taxon>
        <taxon>Burkholderiaceae</taxon>
        <taxon>Limnobacter</taxon>
    </lineage>
</organism>
<keyword evidence="1" id="KW-0547">Nucleotide-binding</keyword>
<keyword evidence="4" id="KW-1185">Reference proteome</keyword>
<keyword evidence="1" id="KW-0067">ATP-binding</keyword>
<protein>
    <recommendedName>
        <fullName evidence="2">ATP-grasp domain-containing protein</fullName>
    </recommendedName>
</protein>
<dbReference type="EMBL" id="JANIGO010000001">
    <property type="protein sequence ID" value="MCQ8895745.1"/>
    <property type="molecule type" value="Genomic_DNA"/>
</dbReference>
<dbReference type="Proteomes" id="UP001204142">
    <property type="component" value="Unassembled WGS sequence"/>
</dbReference>
<sequence>MAKVLVVDTNFSSGPILEFLRSLGHTVYCCGGNPQDYLAKNDPGYIQLDYSDAEALLALTRELHVDHLVPGCNDRSYLSCALVNAQQAFQGIDTLEATLALSNKATFRQLALREGLSTPALHTEDAVPAHDSVIVKPVDAFSGLGITVVRAGDAAGLQQAVQQAKAVSKTGNCVIETHVQGQLHSHSAFIQQGRVVQDFVVIEHGSANPFVVDTSHLAIDFPNTTLKQLRAEVEHMAQRLSLTDGLVHGQFLLTEQGFAWVEMTRRCPGDLYSQLIELSTAYPYAASYASPFVGLKAASMPGGDARWILRHTLTLPKGAVMAHLDFKRPLMVTRWVPLAVSGDAIAPSPKSRIAILFAQAASSSELLDLSQAAQQRQLYDIHPARPTCQ</sequence>
<evidence type="ECO:0000313" key="4">
    <source>
        <dbReference type="Proteomes" id="UP001204142"/>
    </source>
</evidence>
<evidence type="ECO:0000256" key="1">
    <source>
        <dbReference type="PROSITE-ProRule" id="PRU00409"/>
    </source>
</evidence>
<dbReference type="SUPFAM" id="SSF56059">
    <property type="entry name" value="Glutathione synthetase ATP-binding domain-like"/>
    <property type="match status" value="1"/>
</dbReference>
<proteinExistence type="predicted"/>
<accession>A0ABT1WE20</accession>
<reference evidence="3 4" key="1">
    <citation type="submission" date="2022-07" db="EMBL/GenBank/DDBJ databases">
        <authorList>
            <person name="Xamxidin M."/>
            <person name="Wu M."/>
        </authorList>
    </citation>
    <scope>NUCLEOTIDE SEQUENCE [LARGE SCALE GENOMIC DNA]</scope>
    <source>
        <strain evidence="3 4">NBRC 111650</strain>
    </source>
</reference>
<evidence type="ECO:0000259" key="2">
    <source>
        <dbReference type="PROSITE" id="PS50975"/>
    </source>
</evidence>
<dbReference type="InterPro" id="IPR011761">
    <property type="entry name" value="ATP-grasp"/>
</dbReference>